<feature type="active site" evidence="1">
    <location>
        <position position="330"/>
    </location>
</feature>
<accession>A0A060SF25</accession>
<keyword evidence="2" id="KW-0067">ATP-binding</keyword>
<proteinExistence type="predicted"/>
<comment type="caution">
    <text evidence="4">The sequence shown here is derived from an EMBL/GenBank/DDBJ whole genome shotgun (WGS) entry which is preliminary data.</text>
</comment>
<evidence type="ECO:0000313" key="4">
    <source>
        <dbReference type="EMBL" id="CDO70824.1"/>
    </source>
</evidence>
<dbReference type="PROSITE" id="PS51459">
    <property type="entry name" value="FIDO"/>
    <property type="match status" value="1"/>
</dbReference>
<feature type="domain" description="Fido" evidence="3">
    <location>
        <begin position="232"/>
        <end position="390"/>
    </location>
</feature>
<dbReference type="OrthoDB" id="439046at2759"/>
<keyword evidence="2" id="KW-0547">Nucleotide-binding</keyword>
<dbReference type="EMBL" id="CCBP010000093">
    <property type="protein sequence ID" value="CDO70824.1"/>
    <property type="molecule type" value="Genomic_DNA"/>
</dbReference>
<protein>
    <recommendedName>
        <fullName evidence="3">Fido domain-containing protein</fullName>
    </recommendedName>
</protein>
<dbReference type="Gene3D" id="1.10.3290.10">
    <property type="entry name" value="Fido-like domain"/>
    <property type="match status" value="1"/>
</dbReference>
<feature type="binding site" evidence="2">
    <location>
        <position position="376"/>
    </location>
    <ligand>
        <name>ATP</name>
        <dbReference type="ChEBI" id="CHEBI:30616"/>
    </ligand>
</feature>
<dbReference type="InterPro" id="IPR036597">
    <property type="entry name" value="Fido-like_dom_sf"/>
</dbReference>
<feature type="binding site" evidence="2">
    <location>
        <begin position="334"/>
        <end position="341"/>
    </location>
    <ligand>
        <name>ATP</name>
        <dbReference type="ChEBI" id="CHEBI:30616"/>
    </ligand>
</feature>
<dbReference type="Pfam" id="PF02661">
    <property type="entry name" value="Fic"/>
    <property type="match status" value="1"/>
</dbReference>
<dbReference type="PANTHER" id="PTHR13504:SF38">
    <property type="entry name" value="FIDO DOMAIN-CONTAINING PROTEIN"/>
    <property type="match status" value="1"/>
</dbReference>
<dbReference type="InterPro" id="IPR003812">
    <property type="entry name" value="Fido"/>
</dbReference>
<evidence type="ECO:0000256" key="1">
    <source>
        <dbReference type="PIRSR" id="PIRSR640198-1"/>
    </source>
</evidence>
<dbReference type="Proteomes" id="UP000029665">
    <property type="component" value="Unassembled WGS sequence"/>
</dbReference>
<keyword evidence="5" id="KW-1185">Reference proteome</keyword>
<evidence type="ECO:0000259" key="3">
    <source>
        <dbReference type="PROSITE" id="PS51459"/>
    </source>
</evidence>
<dbReference type="PANTHER" id="PTHR13504">
    <property type="entry name" value="FIDO DOMAIN-CONTAINING PROTEIN DDB_G0283145"/>
    <property type="match status" value="1"/>
</dbReference>
<dbReference type="STRING" id="5643.A0A060SF25"/>
<reference evidence="4" key="1">
    <citation type="submission" date="2014-01" db="EMBL/GenBank/DDBJ databases">
        <title>The genome of the white-rot fungus Pycnoporus cinnabarinus: a basidiomycete model with a versatile arsenal for lignocellulosic biomass breakdown.</title>
        <authorList>
            <person name="Levasseur A."/>
            <person name="Lomascolo A."/>
            <person name="Ruiz-Duenas F.J."/>
            <person name="Uzan E."/>
            <person name="Piumi F."/>
            <person name="Kues U."/>
            <person name="Ram A.F.J."/>
            <person name="Murat C."/>
            <person name="Haon M."/>
            <person name="Benoit I."/>
            <person name="Arfi Y."/>
            <person name="Chevret D."/>
            <person name="Drula E."/>
            <person name="Kwon M.J."/>
            <person name="Gouret P."/>
            <person name="Lesage-Meessen L."/>
            <person name="Lombard V."/>
            <person name="Mariette J."/>
            <person name="Noirot C."/>
            <person name="Park J."/>
            <person name="Patyshakuliyeva A."/>
            <person name="Wieneger R.A.B."/>
            <person name="Wosten H.A.B."/>
            <person name="Martin F."/>
            <person name="Coutinho P.M."/>
            <person name="de Vries R."/>
            <person name="Martinez A.T."/>
            <person name="Klopp C."/>
            <person name="Pontarotti P."/>
            <person name="Henrissat B."/>
            <person name="Record E."/>
        </authorList>
    </citation>
    <scope>NUCLEOTIDE SEQUENCE [LARGE SCALE GENOMIC DNA]</scope>
    <source>
        <strain evidence="4">BRFM137</strain>
    </source>
</reference>
<dbReference type="OMA" id="HCLETNA"/>
<dbReference type="HOGENOM" id="CLU_051525_0_0_1"/>
<sequence length="430" mass="48578">MELSQDDAKDFLASFEVDPSDDIKCAAVGRLWESLLQKYPGVPFLMLRVADMRWSLNSRVTAYAMYLDLQRVLKDSSFSAWLQKARLKVLTEAVNTLRTYKTNTSIYTPSQRWRPNVAQDRLPASSCKLQHAEYVVFEQLWSRLTSSGITLSTYLNYHCLETNAIESVLQFNAPATAKLTLEGFSNQAGIPDLSLTSGGIVRDHGQALSILQDTRKAMDEIYKLLENPAFELTIETVCHLHKILMRTNHILAVRVRANSMLALTHVGVTRQHCAINVSVAGKDVKVQFCPFDSVDAELTLFCSRFNELMRQDVDPFAAAAWISHVFVTIHPFEDGNGRLSRLLASIPLLRKQLPPLTVAIPWQSKYYHALNWTRANGDGDYGVLMKLLFEATQSAMEDLHTLLTKNARAQQIQMEDLDEEFDSEEVAMDI</sequence>
<gene>
    <name evidence="4" type="ORF">BN946_scf184801.g16</name>
</gene>
<evidence type="ECO:0000313" key="5">
    <source>
        <dbReference type="Proteomes" id="UP000029665"/>
    </source>
</evidence>
<dbReference type="AlphaFoldDB" id="A0A060SF25"/>
<dbReference type="SUPFAM" id="SSF140931">
    <property type="entry name" value="Fic-like"/>
    <property type="match status" value="1"/>
</dbReference>
<name>A0A060SF25_PYCCI</name>
<dbReference type="InterPro" id="IPR040198">
    <property type="entry name" value="Fido_containing"/>
</dbReference>
<dbReference type="GO" id="GO:0005524">
    <property type="term" value="F:ATP binding"/>
    <property type="evidence" value="ECO:0007669"/>
    <property type="project" value="UniProtKB-KW"/>
</dbReference>
<evidence type="ECO:0000256" key="2">
    <source>
        <dbReference type="PIRSR" id="PIRSR640198-2"/>
    </source>
</evidence>
<feature type="binding site" evidence="2">
    <location>
        <begin position="366"/>
        <end position="367"/>
    </location>
    <ligand>
        <name>ATP</name>
        <dbReference type="ChEBI" id="CHEBI:30616"/>
    </ligand>
</feature>
<organism evidence="4 5">
    <name type="scientific">Pycnoporus cinnabarinus</name>
    <name type="common">Cinnabar-red polypore</name>
    <name type="synonym">Trametes cinnabarina</name>
    <dbReference type="NCBI Taxonomy" id="5643"/>
    <lineage>
        <taxon>Eukaryota</taxon>
        <taxon>Fungi</taxon>
        <taxon>Dikarya</taxon>
        <taxon>Basidiomycota</taxon>
        <taxon>Agaricomycotina</taxon>
        <taxon>Agaricomycetes</taxon>
        <taxon>Polyporales</taxon>
        <taxon>Polyporaceae</taxon>
        <taxon>Trametes</taxon>
    </lineage>
</organism>